<feature type="region of interest" description="Disordered" evidence="1">
    <location>
        <begin position="108"/>
        <end position="136"/>
    </location>
</feature>
<dbReference type="AlphaFoldDB" id="A0A3B5A3E5"/>
<reference evidence="2" key="1">
    <citation type="submission" date="2023-09" db="UniProtKB">
        <authorList>
            <consortium name="Ensembl"/>
        </authorList>
    </citation>
    <scope>IDENTIFICATION</scope>
</reference>
<sequence length="136" mass="14529">MFKETKSFQHQTTTSCLLPGLFGHDAGRHTRLAVLVLGFTHIVSKVDGLHVLDGHDALRHPGGVAHPSVDQPPGGLDVNWTVVLHRKQTVKLTSTSGSPSTVQVTLTLSPPLTESGEDSRLTKGGPLGTATRERQL</sequence>
<dbReference type="GeneTree" id="ENSGT01060000249241"/>
<name>A0A3B5A3E5_9TELE</name>
<protein>
    <submittedName>
        <fullName evidence="2">Uncharacterized protein</fullName>
    </submittedName>
</protein>
<organism evidence="2">
    <name type="scientific">Stegastes partitus</name>
    <name type="common">bicolor damselfish</name>
    <dbReference type="NCBI Taxonomy" id="144197"/>
    <lineage>
        <taxon>Eukaryota</taxon>
        <taxon>Metazoa</taxon>
        <taxon>Chordata</taxon>
        <taxon>Craniata</taxon>
        <taxon>Vertebrata</taxon>
        <taxon>Euteleostomi</taxon>
        <taxon>Actinopterygii</taxon>
        <taxon>Neopterygii</taxon>
        <taxon>Teleostei</taxon>
        <taxon>Neoteleostei</taxon>
        <taxon>Acanthomorphata</taxon>
        <taxon>Ovalentaria</taxon>
        <taxon>Pomacentridae</taxon>
        <taxon>Stegastes</taxon>
    </lineage>
</organism>
<dbReference type="Ensembl" id="ENSSPAT00000016018.1">
    <property type="protein sequence ID" value="ENSSPAP00000015763.1"/>
    <property type="gene ID" value="ENSSPAG00000011891.1"/>
</dbReference>
<proteinExistence type="predicted"/>
<evidence type="ECO:0000313" key="2">
    <source>
        <dbReference type="Ensembl" id="ENSSPAP00000015763.1"/>
    </source>
</evidence>
<evidence type="ECO:0000256" key="1">
    <source>
        <dbReference type="SAM" id="MobiDB-lite"/>
    </source>
</evidence>
<accession>A0A3B5A3E5</accession>